<protein>
    <submittedName>
        <fullName evidence="7">ABC transporter ATP-binding protein</fullName>
    </submittedName>
</protein>
<dbReference type="SMART" id="SM00382">
    <property type="entry name" value="AAA"/>
    <property type="match status" value="1"/>
</dbReference>
<evidence type="ECO:0000256" key="2">
    <source>
        <dbReference type="ARBA" id="ARBA00022448"/>
    </source>
</evidence>
<dbReference type="InterPro" id="IPR027417">
    <property type="entry name" value="P-loop_NTPase"/>
</dbReference>
<evidence type="ECO:0000313" key="7">
    <source>
        <dbReference type="EMBL" id="MBC5581512.1"/>
    </source>
</evidence>
<dbReference type="GO" id="GO:0015807">
    <property type="term" value="P:L-amino acid transport"/>
    <property type="evidence" value="ECO:0007669"/>
    <property type="project" value="TreeGrafter"/>
</dbReference>
<dbReference type="InterPro" id="IPR052156">
    <property type="entry name" value="BCAA_Transport_ATP-bd_LivF"/>
</dbReference>
<keyword evidence="8" id="KW-1185">Reference proteome</keyword>
<evidence type="ECO:0000256" key="4">
    <source>
        <dbReference type="ARBA" id="ARBA00022840"/>
    </source>
</evidence>
<sequence length="237" mass="25922">MMLLQISNLEVVLGGLQILQDVSLGVNEGELVVVVGANGAGKSTLLRTICGMNPCAAGKVEFCGREITNQASHDGAGEGLCMVPEGRQLFPELTARENLLMGAYHYRKDKKRVLDNLERCYAMFPVLKKYEGRIASTFSGGEQQMISIARGLMSDPRIMMIDELSLGLAPLVVEELFKTIKQLNATGMSILLIEQNARQALRIADRAYVLESGKITMEGTGQELLNNDRVKEAYLGL</sequence>
<evidence type="ECO:0000256" key="3">
    <source>
        <dbReference type="ARBA" id="ARBA00022741"/>
    </source>
</evidence>
<dbReference type="PROSITE" id="PS00211">
    <property type="entry name" value="ABC_TRANSPORTER_1"/>
    <property type="match status" value="1"/>
</dbReference>
<organism evidence="7 8">
    <name type="scientific">Anaerofilum hominis</name>
    <dbReference type="NCBI Taxonomy" id="2763016"/>
    <lineage>
        <taxon>Bacteria</taxon>
        <taxon>Bacillati</taxon>
        <taxon>Bacillota</taxon>
        <taxon>Clostridia</taxon>
        <taxon>Eubacteriales</taxon>
        <taxon>Oscillospiraceae</taxon>
        <taxon>Anaerofilum</taxon>
    </lineage>
</organism>
<keyword evidence="5" id="KW-0029">Amino-acid transport</keyword>
<proteinExistence type="inferred from homology"/>
<dbReference type="CDD" id="cd03224">
    <property type="entry name" value="ABC_TM1139_LivF_branched"/>
    <property type="match status" value="1"/>
</dbReference>
<reference evidence="7" key="1">
    <citation type="submission" date="2020-08" db="EMBL/GenBank/DDBJ databases">
        <title>Genome public.</title>
        <authorList>
            <person name="Liu C."/>
            <person name="Sun Q."/>
        </authorList>
    </citation>
    <scope>NUCLEOTIDE SEQUENCE</scope>
    <source>
        <strain evidence="7">BX8</strain>
    </source>
</reference>
<dbReference type="InterPro" id="IPR017871">
    <property type="entry name" value="ABC_transporter-like_CS"/>
</dbReference>
<keyword evidence="4 7" id="KW-0067">ATP-binding</keyword>
<dbReference type="InterPro" id="IPR003439">
    <property type="entry name" value="ABC_transporter-like_ATP-bd"/>
</dbReference>
<dbReference type="AlphaFoldDB" id="A0A923L175"/>
<comment type="caution">
    <text evidence="7">The sequence shown here is derived from an EMBL/GenBank/DDBJ whole genome shotgun (WGS) entry which is preliminary data.</text>
</comment>
<dbReference type="Pfam" id="PF00005">
    <property type="entry name" value="ABC_tran"/>
    <property type="match status" value="1"/>
</dbReference>
<evidence type="ECO:0000256" key="5">
    <source>
        <dbReference type="ARBA" id="ARBA00022970"/>
    </source>
</evidence>
<dbReference type="PANTHER" id="PTHR43820">
    <property type="entry name" value="HIGH-AFFINITY BRANCHED-CHAIN AMINO ACID TRANSPORT ATP-BINDING PROTEIN LIVF"/>
    <property type="match status" value="1"/>
</dbReference>
<dbReference type="PROSITE" id="PS50893">
    <property type="entry name" value="ABC_TRANSPORTER_2"/>
    <property type="match status" value="1"/>
</dbReference>
<dbReference type="RefSeq" id="WP_186887856.1">
    <property type="nucleotide sequence ID" value="NZ_JACONZ010000002.1"/>
</dbReference>
<keyword evidence="2" id="KW-0813">Transport</keyword>
<dbReference type="Proteomes" id="UP000659630">
    <property type="component" value="Unassembled WGS sequence"/>
</dbReference>
<dbReference type="GO" id="GO:0016887">
    <property type="term" value="F:ATP hydrolysis activity"/>
    <property type="evidence" value="ECO:0007669"/>
    <property type="project" value="InterPro"/>
</dbReference>
<dbReference type="PANTHER" id="PTHR43820:SF4">
    <property type="entry name" value="HIGH-AFFINITY BRANCHED-CHAIN AMINO ACID TRANSPORT ATP-BINDING PROTEIN LIVF"/>
    <property type="match status" value="1"/>
</dbReference>
<name>A0A923L175_9FIRM</name>
<feature type="domain" description="ABC transporter" evidence="6">
    <location>
        <begin position="4"/>
        <end position="237"/>
    </location>
</feature>
<evidence type="ECO:0000313" key="8">
    <source>
        <dbReference type="Proteomes" id="UP000659630"/>
    </source>
</evidence>
<dbReference type="GO" id="GO:0005524">
    <property type="term" value="F:ATP binding"/>
    <property type="evidence" value="ECO:0007669"/>
    <property type="project" value="UniProtKB-KW"/>
</dbReference>
<gene>
    <name evidence="7" type="ORF">H8S23_08305</name>
</gene>
<keyword evidence="3" id="KW-0547">Nucleotide-binding</keyword>
<evidence type="ECO:0000256" key="1">
    <source>
        <dbReference type="ARBA" id="ARBA00005417"/>
    </source>
</evidence>
<accession>A0A923L175</accession>
<dbReference type="InterPro" id="IPR003593">
    <property type="entry name" value="AAA+_ATPase"/>
</dbReference>
<comment type="similarity">
    <text evidence="1">Belongs to the ABC transporter superfamily.</text>
</comment>
<evidence type="ECO:0000259" key="6">
    <source>
        <dbReference type="PROSITE" id="PS50893"/>
    </source>
</evidence>
<dbReference type="Gene3D" id="3.40.50.300">
    <property type="entry name" value="P-loop containing nucleotide triphosphate hydrolases"/>
    <property type="match status" value="1"/>
</dbReference>
<dbReference type="SUPFAM" id="SSF52540">
    <property type="entry name" value="P-loop containing nucleoside triphosphate hydrolases"/>
    <property type="match status" value="1"/>
</dbReference>
<dbReference type="EMBL" id="JACONZ010000002">
    <property type="protein sequence ID" value="MBC5581512.1"/>
    <property type="molecule type" value="Genomic_DNA"/>
</dbReference>
<dbReference type="GO" id="GO:0015658">
    <property type="term" value="F:branched-chain amino acid transmembrane transporter activity"/>
    <property type="evidence" value="ECO:0007669"/>
    <property type="project" value="TreeGrafter"/>
</dbReference>